<feature type="domain" description="Quinate/shikimate 5-dehydrogenase/glutamyl-tRNA reductase" evidence="11">
    <location>
        <begin position="114"/>
        <end position="193"/>
    </location>
</feature>
<dbReference type="NCBIfam" id="TIGR00507">
    <property type="entry name" value="aroE"/>
    <property type="match status" value="1"/>
</dbReference>
<evidence type="ECO:0000256" key="5">
    <source>
        <dbReference type="ARBA" id="ARBA00023141"/>
    </source>
</evidence>
<dbReference type="InterPro" id="IPR013708">
    <property type="entry name" value="Shikimate_DH-bd_N"/>
</dbReference>
<dbReference type="GO" id="GO:0052734">
    <property type="term" value="F:shikimate 3-dehydrogenase (NAD+) activity"/>
    <property type="evidence" value="ECO:0007669"/>
    <property type="project" value="RHEA"/>
</dbReference>
<dbReference type="InterPro" id="IPR011342">
    <property type="entry name" value="Shikimate_DH"/>
</dbReference>
<keyword evidence="4 10" id="KW-0560">Oxidoreductase</keyword>
<dbReference type="FunFam" id="3.40.50.720:FF:000086">
    <property type="entry name" value="Quinate/shikimate dehydrogenase"/>
    <property type="match status" value="1"/>
</dbReference>
<dbReference type="RefSeq" id="WP_132948686.1">
    <property type="nucleotide sequence ID" value="NZ_SLUL01000008.1"/>
</dbReference>
<protein>
    <recommendedName>
        <fullName evidence="10">Shikimate dehydrogenase (NADP(+))</fullName>
        <shortName evidence="10">SDH</shortName>
        <ecNumber evidence="10">1.1.1.25</ecNumber>
    </recommendedName>
</protein>
<dbReference type="InterPro" id="IPR006151">
    <property type="entry name" value="Shikm_DH/Glu-tRNA_Rdtase"/>
</dbReference>
<dbReference type="SUPFAM" id="SSF53223">
    <property type="entry name" value="Aminoacid dehydrogenase-like, N-terminal domain"/>
    <property type="match status" value="1"/>
</dbReference>
<comment type="subunit">
    <text evidence="10">Homodimer.</text>
</comment>
<dbReference type="Gene3D" id="3.40.50.10860">
    <property type="entry name" value="Leucine Dehydrogenase, chain A, domain 1"/>
    <property type="match status" value="1"/>
</dbReference>
<feature type="binding site" evidence="10">
    <location>
        <begin position="151"/>
        <end position="156"/>
    </location>
    <ligand>
        <name>NADP(+)</name>
        <dbReference type="ChEBI" id="CHEBI:58349"/>
    </ligand>
</feature>
<dbReference type="NCBIfam" id="NF001314">
    <property type="entry name" value="PRK00258.2-2"/>
    <property type="match status" value="1"/>
</dbReference>
<evidence type="ECO:0000259" key="12">
    <source>
        <dbReference type="Pfam" id="PF08501"/>
    </source>
</evidence>
<feature type="binding site" evidence="10">
    <location>
        <position position="78"/>
    </location>
    <ligand>
        <name>NADP(+)</name>
        <dbReference type="ChEBI" id="CHEBI:58349"/>
    </ligand>
</feature>
<evidence type="ECO:0000256" key="7">
    <source>
        <dbReference type="ARBA" id="ARBA00051639"/>
    </source>
</evidence>
<evidence type="ECO:0000259" key="11">
    <source>
        <dbReference type="Pfam" id="PF01488"/>
    </source>
</evidence>
<comment type="catalytic activity">
    <reaction evidence="8">
        <text>shikimate + NAD(+) = 3-dehydroshikimate + NADH + H(+)</text>
        <dbReference type="Rhea" id="RHEA:17741"/>
        <dbReference type="ChEBI" id="CHEBI:15378"/>
        <dbReference type="ChEBI" id="CHEBI:16630"/>
        <dbReference type="ChEBI" id="CHEBI:36208"/>
        <dbReference type="ChEBI" id="CHEBI:57540"/>
        <dbReference type="ChEBI" id="CHEBI:57945"/>
    </reaction>
</comment>
<dbReference type="InterPro" id="IPR041121">
    <property type="entry name" value="SDH_C"/>
</dbReference>
<feature type="binding site" evidence="10">
    <location>
        <position position="62"/>
    </location>
    <ligand>
        <name>shikimate</name>
        <dbReference type="ChEBI" id="CHEBI:36208"/>
    </ligand>
</feature>
<evidence type="ECO:0000256" key="8">
    <source>
        <dbReference type="ARBA" id="ARBA00052329"/>
    </source>
</evidence>
<name>A0A4R1QN54_9BACL</name>
<comment type="catalytic activity">
    <reaction evidence="6 10">
        <text>shikimate + NADP(+) = 3-dehydroshikimate + NADPH + H(+)</text>
        <dbReference type="Rhea" id="RHEA:17737"/>
        <dbReference type="ChEBI" id="CHEBI:15378"/>
        <dbReference type="ChEBI" id="CHEBI:16630"/>
        <dbReference type="ChEBI" id="CHEBI:36208"/>
        <dbReference type="ChEBI" id="CHEBI:57783"/>
        <dbReference type="ChEBI" id="CHEBI:58349"/>
        <dbReference type="EC" id="1.1.1.25"/>
    </reaction>
</comment>
<evidence type="ECO:0000256" key="4">
    <source>
        <dbReference type="ARBA" id="ARBA00023002"/>
    </source>
</evidence>
<dbReference type="PANTHER" id="PTHR21089:SF1">
    <property type="entry name" value="BIFUNCTIONAL 3-DEHYDROQUINATE DEHYDRATASE_SHIKIMATE DEHYDROGENASE, CHLOROPLASTIC"/>
    <property type="match status" value="1"/>
</dbReference>
<dbReference type="InterPro" id="IPR036291">
    <property type="entry name" value="NAD(P)-bd_dom_sf"/>
</dbReference>
<dbReference type="HAMAP" id="MF_00222">
    <property type="entry name" value="Shikimate_DH_AroE"/>
    <property type="match status" value="1"/>
</dbReference>
<feature type="binding site" evidence="10">
    <location>
        <position position="102"/>
    </location>
    <ligand>
        <name>shikimate</name>
        <dbReference type="ChEBI" id="CHEBI:36208"/>
    </ligand>
</feature>
<feature type="binding site" evidence="10">
    <location>
        <begin position="15"/>
        <end position="17"/>
    </location>
    <ligand>
        <name>shikimate</name>
        <dbReference type="ChEBI" id="CHEBI:36208"/>
    </ligand>
</feature>
<dbReference type="PANTHER" id="PTHR21089">
    <property type="entry name" value="SHIKIMATE DEHYDROGENASE"/>
    <property type="match status" value="1"/>
</dbReference>
<comment type="similarity">
    <text evidence="10">Belongs to the shikimate dehydrogenase family.</text>
</comment>
<evidence type="ECO:0000259" key="13">
    <source>
        <dbReference type="Pfam" id="PF18317"/>
    </source>
</evidence>
<dbReference type="Pfam" id="PF18317">
    <property type="entry name" value="SDH_C"/>
    <property type="match status" value="1"/>
</dbReference>
<dbReference type="InterPro" id="IPR022893">
    <property type="entry name" value="Shikimate_DH_fam"/>
</dbReference>
<dbReference type="OrthoDB" id="9792692at2"/>
<dbReference type="Gene3D" id="3.40.50.720">
    <property type="entry name" value="NAD(P)-binding Rossmann-like Domain"/>
    <property type="match status" value="1"/>
</dbReference>
<feature type="binding site" evidence="10">
    <location>
        <position position="249"/>
    </location>
    <ligand>
        <name>shikimate</name>
        <dbReference type="ChEBI" id="CHEBI:36208"/>
    </ligand>
</feature>
<feature type="binding site" evidence="10">
    <location>
        <position position="87"/>
    </location>
    <ligand>
        <name>shikimate</name>
        <dbReference type="ChEBI" id="CHEBI:36208"/>
    </ligand>
</feature>
<dbReference type="EMBL" id="SLUL01000008">
    <property type="protein sequence ID" value="TCL48890.1"/>
    <property type="molecule type" value="Genomic_DNA"/>
</dbReference>
<dbReference type="Pfam" id="PF01488">
    <property type="entry name" value="Shikimate_DH"/>
    <property type="match status" value="1"/>
</dbReference>
<dbReference type="CDD" id="cd01065">
    <property type="entry name" value="NAD_bind_Shikimate_DH"/>
    <property type="match status" value="1"/>
</dbReference>
<evidence type="ECO:0000313" key="14">
    <source>
        <dbReference type="EMBL" id="TCL48890.1"/>
    </source>
</evidence>
<keyword evidence="3 10" id="KW-0521">NADP</keyword>
<dbReference type="GO" id="GO:0050661">
    <property type="term" value="F:NADP binding"/>
    <property type="evidence" value="ECO:0007669"/>
    <property type="project" value="InterPro"/>
</dbReference>
<feature type="binding site" evidence="10">
    <location>
        <position position="219"/>
    </location>
    <ligand>
        <name>NADP(+)</name>
        <dbReference type="ChEBI" id="CHEBI:58349"/>
    </ligand>
</feature>
<feature type="domain" description="SDH C-terminal" evidence="13">
    <location>
        <begin position="242"/>
        <end position="272"/>
    </location>
</feature>
<sequence length="280" mass="30780">MKKLFALIGCPVHHSLSPLMHNDALQSLGIDAYYHAFHVEREQLKEAVFGLKALQVAGFNVTIPHKTAIIPFLDDVDETAREMGAVNTVVNENGRLIGYNTDGEGFVRALCEQMKISLSGKRILLVGAGGAARGIYFALTRQGVSQIDICNRTVEKAVQVIAEAKSDVSSTAYSLQEAEERLENYDIIINTTSVGMTPNIEEMPISLHNLQKGTIVSDIIYNPLETKWLQEAKARGALVQNGVGMFVYQGALAFEKWTGIFPDVKRMEQIVLKQLGGKIC</sequence>
<dbReference type="SUPFAM" id="SSF51735">
    <property type="entry name" value="NAD(P)-binding Rossmann-fold domains"/>
    <property type="match status" value="1"/>
</dbReference>
<accession>A0A4R1QN54</accession>
<evidence type="ECO:0000256" key="2">
    <source>
        <dbReference type="ARBA" id="ARBA00022605"/>
    </source>
</evidence>
<dbReference type="Pfam" id="PF08501">
    <property type="entry name" value="Shikimate_dh_N"/>
    <property type="match status" value="1"/>
</dbReference>
<feature type="binding site" evidence="10">
    <location>
        <begin position="127"/>
        <end position="131"/>
    </location>
    <ligand>
        <name>NADP(+)</name>
        <dbReference type="ChEBI" id="CHEBI:58349"/>
    </ligand>
</feature>
<feature type="binding site" evidence="10">
    <location>
        <position position="221"/>
    </location>
    <ligand>
        <name>shikimate</name>
        <dbReference type="ChEBI" id="CHEBI:36208"/>
    </ligand>
</feature>
<dbReference type="UniPathway" id="UPA00053">
    <property type="reaction ID" value="UER00087"/>
</dbReference>
<dbReference type="GO" id="GO:0004764">
    <property type="term" value="F:shikimate 3-dehydrogenase (NADP+) activity"/>
    <property type="evidence" value="ECO:0007669"/>
    <property type="project" value="UniProtKB-UniRule"/>
</dbReference>
<evidence type="ECO:0000256" key="10">
    <source>
        <dbReference type="HAMAP-Rule" id="MF_00222"/>
    </source>
</evidence>
<feature type="domain" description="Shikimate dehydrogenase substrate binding N-terminal" evidence="12">
    <location>
        <begin position="7"/>
        <end position="89"/>
    </location>
</feature>
<comment type="pathway">
    <text evidence="9">Aromatic compound metabolism; 3,4-dihydroxybenzoate biosynthesis; 3-dehydroquinate from D-quinate (NAD(+) route).</text>
</comment>
<dbReference type="GO" id="GO:0030266">
    <property type="term" value="F:quinate 3-dehydrogenase (NAD+) activity"/>
    <property type="evidence" value="ECO:0007669"/>
    <property type="project" value="UniProtKB-EC"/>
</dbReference>
<evidence type="ECO:0000256" key="6">
    <source>
        <dbReference type="ARBA" id="ARBA00049442"/>
    </source>
</evidence>
<dbReference type="GO" id="GO:0008652">
    <property type="term" value="P:amino acid biosynthetic process"/>
    <property type="evidence" value="ECO:0007669"/>
    <property type="project" value="UniProtKB-KW"/>
</dbReference>
<evidence type="ECO:0000313" key="15">
    <source>
        <dbReference type="Proteomes" id="UP000295658"/>
    </source>
</evidence>
<feature type="binding site" evidence="10">
    <location>
        <position position="242"/>
    </location>
    <ligand>
        <name>NADP(+)</name>
        <dbReference type="ChEBI" id="CHEBI:58349"/>
    </ligand>
</feature>
<feature type="active site" description="Proton acceptor" evidence="10">
    <location>
        <position position="66"/>
    </location>
</feature>
<comment type="caution">
    <text evidence="14">The sequence shown here is derived from an EMBL/GenBank/DDBJ whole genome shotgun (WGS) entry which is preliminary data.</text>
</comment>
<reference evidence="14 15" key="1">
    <citation type="submission" date="2019-03" db="EMBL/GenBank/DDBJ databases">
        <title>Genomic Encyclopedia of Type Strains, Phase IV (KMG-IV): sequencing the most valuable type-strain genomes for metagenomic binning, comparative biology and taxonomic classification.</title>
        <authorList>
            <person name="Goeker M."/>
        </authorList>
    </citation>
    <scope>NUCLEOTIDE SEQUENCE [LARGE SCALE GENOMIC DNA]</scope>
    <source>
        <strain evidence="14 15">DSM 24979</strain>
    </source>
</reference>
<dbReference type="InterPro" id="IPR046346">
    <property type="entry name" value="Aminoacid_DH-like_N_sf"/>
</dbReference>
<dbReference type="EC" id="1.1.1.25" evidence="10"/>
<comment type="function">
    <text evidence="10">Involved in the biosynthesis of the chorismate, which leads to the biosynthesis of aromatic amino acids. Catalyzes the reversible NADPH linked reduction of 3-dehydroshikimate (DHSA) to yield shikimate (SA).</text>
</comment>
<evidence type="ECO:0000256" key="1">
    <source>
        <dbReference type="ARBA" id="ARBA00004871"/>
    </source>
</evidence>
<dbReference type="GO" id="GO:0009073">
    <property type="term" value="P:aromatic amino acid family biosynthetic process"/>
    <property type="evidence" value="ECO:0007669"/>
    <property type="project" value="UniProtKB-KW"/>
</dbReference>
<keyword evidence="15" id="KW-1185">Reference proteome</keyword>
<proteinExistence type="inferred from homology"/>
<dbReference type="GO" id="GO:0009423">
    <property type="term" value="P:chorismate biosynthetic process"/>
    <property type="evidence" value="ECO:0007669"/>
    <property type="project" value="UniProtKB-UniRule"/>
</dbReference>
<keyword evidence="2 10" id="KW-0028">Amino-acid biosynthesis</keyword>
<dbReference type="GO" id="GO:0005829">
    <property type="term" value="C:cytosol"/>
    <property type="evidence" value="ECO:0007669"/>
    <property type="project" value="TreeGrafter"/>
</dbReference>
<dbReference type="FunFam" id="3.40.50.10860:FF:000004">
    <property type="entry name" value="Quinate/shikimate dehydrogenase"/>
    <property type="match status" value="1"/>
</dbReference>
<gene>
    <name evidence="10" type="primary">aroE</name>
    <name evidence="14" type="ORF">EDD69_108148</name>
</gene>
<comment type="catalytic activity">
    <reaction evidence="7">
        <text>L-quinate + NAD(+) = 3-dehydroquinate + NADH + H(+)</text>
        <dbReference type="Rhea" id="RHEA:22364"/>
        <dbReference type="ChEBI" id="CHEBI:15378"/>
        <dbReference type="ChEBI" id="CHEBI:29751"/>
        <dbReference type="ChEBI" id="CHEBI:32364"/>
        <dbReference type="ChEBI" id="CHEBI:57540"/>
        <dbReference type="ChEBI" id="CHEBI:57945"/>
        <dbReference type="EC" id="1.1.1.24"/>
    </reaction>
</comment>
<evidence type="ECO:0000256" key="9">
    <source>
        <dbReference type="ARBA" id="ARBA00060613"/>
    </source>
</evidence>
<dbReference type="AlphaFoldDB" id="A0A4R1QN54"/>
<dbReference type="GO" id="GO:0019632">
    <property type="term" value="P:shikimate metabolic process"/>
    <property type="evidence" value="ECO:0007669"/>
    <property type="project" value="InterPro"/>
</dbReference>
<evidence type="ECO:0000256" key="3">
    <source>
        <dbReference type="ARBA" id="ARBA00022857"/>
    </source>
</evidence>
<dbReference type="NCBIfam" id="NF001319">
    <property type="entry name" value="PRK00258.3-3"/>
    <property type="match status" value="1"/>
</dbReference>
<comment type="pathway">
    <text evidence="1 10">Metabolic intermediate biosynthesis; chorismate biosynthesis; chorismate from D-erythrose 4-phosphate and phosphoenolpyruvate: step 4/7.</text>
</comment>
<dbReference type="Proteomes" id="UP000295658">
    <property type="component" value="Unassembled WGS sequence"/>
</dbReference>
<organism evidence="14 15">
    <name type="scientific">Thermolongibacillus altinsuensis</name>
    <dbReference type="NCBI Taxonomy" id="575256"/>
    <lineage>
        <taxon>Bacteria</taxon>
        <taxon>Bacillati</taxon>
        <taxon>Bacillota</taxon>
        <taxon>Bacilli</taxon>
        <taxon>Bacillales</taxon>
        <taxon>Anoxybacillaceae</taxon>
        <taxon>Thermolongibacillus</taxon>
    </lineage>
</organism>
<keyword evidence="5 10" id="KW-0057">Aromatic amino acid biosynthesis</keyword>